<feature type="region of interest" description="Disordered" evidence="1">
    <location>
        <begin position="70"/>
        <end position="93"/>
    </location>
</feature>
<evidence type="ECO:0000313" key="3">
    <source>
        <dbReference type="Proteomes" id="UP000011717"/>
    </source>
</evidence>
<accession>M2TLL3</accession>
<sequence>MSDMTPVQVEGALACDYAGETAVGLLDALMEAMVLVRPGRSSAKIASDLYRLGDGAAYVAQELEALVSGRPAPEQGPALPPQSGCGQYRSANG</sequence>
<comment type="caution">
    <text evidence="2">The sequence shown here is derived from an EMBL/GenBank/DDBJ whole genome shotgun (WGS) entry which is preliminary data.</text>
</comment>
<evidence type="ECO:0000313" key="2">
    <source>
        <dbReference type="EMBL" id="EMD82591.1"/>
    </source>
</evidence>
<proteinExistence type="predicted"/>
<dbReference type="EMBL" id="AMRV01000006">
    <property type="protein sequence ID" value="EMD82591.1"/>
    <property type="molecule type" value="Genomic_DNA"/>
</dbReference>
<dbReference type="Proteomes" id="UP000011717">
    <property type="component" value="Unassembled WGS sequence"/>
</dbReference>
<protein>
    <submittedName>
        <fullName evidence="2">Uncharacterized protein</fullName>
    </submittedName>
</protein>
<dbReference type="RefSeq" id="WP_008602422.1">
    <property type="nucleotide sequence ID" value="NZ_AMRV01000006.1"/>
</dbReference>
<reference evidence="2 3" key="1">
    <citation type="journal article" date="2013" name="Genome Announc.">
        <title>Draft Genome Sequence of Strain JLT2015T, Belonging to the Family Sphingomonadaceae of the Alphaproteobacteria.</title>
        <authorList>
            <person name="Tang K."/>
            <person name="Liu K."/>
            <person name="Li S."/>
            <person name="Jiao N."/>
        </authorList>
    </citation>
    <scope>NUCLEOTIDE SEQUENCE [LARGE SCALE GENOMIC DNA]</scope>
    <source>
        <strain evidence="2 3">JLT2015</strain>
    </source>
</reference>
<gene>
    <name evidence="2" type="ORF">C725_1978</name>
</gene>
<keyword evidence="3" id="KW-1185">Reference proteome</keyword>
<dbReference type="OrthoDB" id="9891901at2"/>
<organism evidence="2 3">
    <name type="scientific">Pacificimonas flava</name>
    <dbReference type="NCBI Taxonomy" id="1234595"/>
    <lineage>
        <taxon>Bacteria</taxon>
        <taxon>Pseudomonadati</taxon>
        <taxon>Pseudomonadota</taxon>
        <taxon>Alphaproteobacteria</taxon>
        <taxon>Sphingomonadales</taxon>
        <taxon>Sphingosinicellaceae</taxon>
        <taxon>Pacificimonas</taxon>
    </lineage>
</organism>
<name>M2TLL3_9SPHN</name>
<evidence type="ECO:0000256" key="1">
    <source>
        <dbReference type="SAM" id="MobiDB-lite"/>
    </source>
</evidence>
<dbReference type="AlphaFoldDB" id="M2TLL3"/>